<dbReference type="Proteomes" id="UP000735302">
    <property type="component" value="Unassembled WGS sequence"/>
</dbReference>
<dbReference type="EMBL" id="BLXT01007274">
    <property type="protein sequence ID" value="GFO37570.1"/>
    <property type="molecule type" value="Genomic_DNA"/>
</dbReference>
<gene>
    <name evidence="2" type="ORF">PoB_006407500</name>
</gene>
<sequence length="127" mass="14497">MTKTRPLRPRSNNKFNCSLQQEVNSGSAMKKTGPRSYRPRQITVSTDETEDNFELPLNKLTEITLGFHSSKMKFKMTFKETIKGNCGMPDAPQPHIEILPSPTHRELSISRPLSHNMNMRTHSDNTP</sequence>
<protein>
    <submittedName>
        <fullName evidence="2">Uncharacterized protein</fullName>
    </submittedName>
</protein>
<name>A0AAV4D0D0_9GAST</name>
<evidence type="ECO:0000256" key="1">
    <source>
        <dbReference type="SAM" id="MobiDB-lite"/>
    </source>
</evidence>
<reference evidence="2 3" key="1">
    <citation type="journal article" date="2021" name="Elife">
        <title>Chloroplast acquisition without the gene transfer in kleptoplastic sea slugs, Plakobranchus ocellatus.</title>
        <authorList>
            <person name="Maeda T."/>
            <person name="Takahashi S."/>
            <person name="Yoshida T."/>
            <person name="Shimamura S."/>
            <person name="Takaki Y."/>
            <person name="Nagai Y."/>
            <person name="Toyoda A."/>
            <person name="Suzuki Y."/>
            <person name="Arimoto A."/>
            <person name="Ishii H."/>
            <person name="Satoh N."/>
            <person name="Nishiyama T."/>
            <person name="Hasebe M."/>
            <person name="Maruyama T."/>
            <person name="Minagawa J."/>
            <person name="Obokata J."/>
            <person name="Shigenobu S."/>
        </authorList>
    </citation>
    <scope>NUCLEOTIDE SEQUENCE [LARGE SCALE GENOMIC DNA]</scope>
</reference>
<keyword evidence="3" id="KW-1185">Reference proteome</keyword>
<evidence type="ECO:0000313" key="2">
    <source>
        <dbReference type="EMBL" id="GFO37570.1"/>
    </source>
</evidence>
<proteinExistence type="predicted"/>
<organism evidence="2 3">
    <name type="scientific">Plakobranchus ocellatus</name>
    <dbReference type="NCBI Taxonomy" id="259542"/>
    <lineage>
        <taxon>Eukaryota</taxon>
        <taxon>Metazoa</taxon>
        <taxon>Spiralia</taxon>
        <taxon>Lophotrochozoa</taxon>
        <taxon>Mollusca</taxon>
        <taxon>Gastropoda</taxon>
        <taxon>Heterobranchia</taxon>
        <taxon>Euthyneura</taxon>
        <taxon>Panpulmonata</taxon>
        <taxon>Sacoglossa</taxon>
        <taxon>Placobranchoidea</taxon>
        <taxon>Plakobranchidae</taxon>
        <taxon>Plakobranchus</taxon>
    </lineage>
</organism>
<feature type="region of interest" description="Disordered" evidence="1">
    <location>
        <begin position="1"/>
        <end position="43"/>
    </location>
</feature>
<comment type="caution">
    <text evidence="2">The sequence shown here is derived from an EMBL/GenBank/DDBJ whole genome shotgun (WGS) entry which is preliminary data.</text>
</comment>
<accession>A0AAV4D0D0</accession>
<evidence type="ECO:0000313" key="3">
    <source>
        <dbReference type="Proteomes" id="UP000735302"/>
    </source>
</evidence>
<dbReference type="AlphaFoldDB" id="A0AAV4D0D0"/>
<feature type="compositionally biased region" description="Polar residues" evidence="1">
    <location>
        <begin position="10"/>
        <end position="27"/>
    </location>
</feature>